<keyword evidence="5" id="KW-0539">Nucleus</keyword>
<gene>
    <name evidence="8" type="ORF">NLI96_g1255</name>
</gene>
<evidence type="ECO:0000256" key="3">
    <source>
        <dbReference type="ARBA" id="ARBA00023125"/>
    </source>
</evidence>
<dbReference type="GO" id="GO:0000981">
    <property type="term" value="F:DNA-binding transcription factor activity, RNA polymerase II-specific"/>
    <property type="evidence" value="ECO:0007669"/>
    <property type="project" value="InterPro"/>
</dbReference>
<dbReference type="PROSITE" id="PS00463">
    <property type="entry name" value="ZN2_CY6_FUNGAL_1"/>
    <property type="match status" value="1"/>
</dbReference>
<dbReference type="PANTHER" id="PTHR47540:SF2">
    <property type="entry name" value="ZN(II)2CYS6 TRANSCRIPTION FACTOR (EUROFUNG)"/>
    <property type="match status" value="1"/>
</dbReference>
<evidence type="ECO:0000256" key="2">
    <source>
        <dbReference type="ARBA" id="ARBA00023015"/>
    </source>
</evidence>
<feature type="region of interest" description="Disordered" evidence="6">
    <location>
        <begin position="209"/>
        <end position="232"/>
    </location>
</feature>
<feature type="compositionally biased region" description="Polar residues" evidence="6">
    <location>
        <begin position="25"/>
        <end position="35"/>
    </location>
</feature>
<keyword evidence="4" id="KW-0804">Transcription</keyword>
<evidence type="ECO:0000256" key="1">
    <source>
        <dbReference type="ARBA" id="ARBA00004123"/>
    </source>
</evidence>
<dbReference type="Pfam" id="PF00172">
    <property type="entry name" value="Zn_clus"/>
    <property type="match status" value="1"/>
</dbReference>
<dbReference type="GO" id="GO:0005634">
    <property type="term" value="C:nucleus"/>
    <property type="evidence" value="ECO:0007669"/>
    <property type="project" value="UniProtKB-SubCell"/>
</dbReference>
<dbReference type="GO" id="GO:0045944">
    <property type="term" value="P:positive regulation of transcription by RNA polymerase II"/>
    <property type="evidence" value="ECO:0007669"/>
    <property type="project" value="TreeGrafter"/>
</dbReference>
<keyword evidence="3" id="KW-0238">DNA-binding</keyword>
<evidence type="ECO:0000313" key="8">
    <source>
        <dbReference type="EMBL" id="KAJ3490693.1"/>
    </source>
</evidence>
<organism evidence="8 9">
    <name type="scientific">Meripilus lineatus</name>
    <dbReference type="NCBI Taxonomy" id="2056292"/>
    <lineage>
        <taxon>Eukaryota</taxon>
        <taxon>Fungi</taxon>
        <taxon>Dikarya</taxon>
        <taxon>Basidiomycota</taxon>
        <taxon>Agaricomycotina</taxon>
        <taxon>Agaricomycetes</taxon>
        <taxon>Polyporales</taxon>
        <taxon>Meripilaceae</taxon>
        <taxon>Meripilus</taxon>
    </lineage>
</organism>
<evidence type="ECO:0000256" key="5">
    <source>
        <dbReference type="ARBA" id="ARBA00023242"/>
    </source>
</evidence>
<sequence>MSEYASKRQASALPGSLHPHIIPTPSLTKSMSEGQSLGRLPDPLLGQTSPSTHPPNPGGSAGPSRAASCSFPSSGTQLTSYYPLRSSSSNEESRLRSTWDDAELEDDDTGHHPSSSKHVDSYSYSSGTSRITWSPTAFDQPTPSSSSSQFHTGAIAYPTPSYSIPLNASDYGSSTAFTEPFDQGLVYSALTIPSQGVAVSVPHAISHERHNRRDIGVNADLDPPRPSQSREANFHTRLQYPEVQYDRLPRLSLEHFRTLPRVTSPYSFPGFHPPPNAGQWTRPEDDEPFPALPPYEERKSYREVDFQTPYALKRSSTFPTTSGPDYQLRTDFEVPRVPSPSFSYPGSELQRRHSEEFIRSEIEELRPTLAPPKRVEAPSKPRLKPVHRLEFPEEDEEDVPRKIPRKTLIACGFCRRRKLKCDGQRPMCRNCIKRTEQCAYAASPRRRGPGKAPKGSKKLSKARASASAQPGIPIPPGQSDFTFQVPTPGPPAPNDSSSLKPSGFVYGVQDAHPLTLSESPGDQAGVRDPASIRTERDPRHGSAELDRGGVSLGFEPHPAVEGGDQAGSGESVDSRGELSRIWLEEANMFSSSPPEEKPPMVLDEG</sequence>
<dbReference type="CDD" id="cd00067">
    <property type="entry name" value="GAL4"/>
    <property type="match status" value="1"/>
</dbReference>
<dbReference type="InterPro" id="IPR001138">
    <property type="entry name" value="Zn2Cys6_DnaBD"/>
</dbReference>
<keyword evidence="9" id="KW-1185">Reference proteome</keyword>
<dbReference type="Proteomes" id="UP001212997">
    <property type="component" value="Unassembled WGS sequence"/>
</dbReference>
<name>A0AAD5VB69_9APHY</name>
<proteinExistence type="predicted"/>
<feature type="region of interest" description="Disordered" evidence="6">
    <location>
        <begin position="440"/>
        <end position="605"/>
    </location>
</feature>
<reference evidence="8" key="1">
    <citation type="submission" date="2022-07" db="EMBL/GenBank/DDBJ databases">
        <title>Genome Sequence of Physisporinus lineatus.</title>
        <authorList>
            <person name="Buettner E."/>
        </authorList>
    </citation>
    <scope>NUCLEOTIDE SEQUENCE</scope>
    <source>
        <strain evidence="8">VT162</strain>
    </source>
</reference>
<dbReference type="SUPFAM" id="SSF57701">
    <property type="entry name" value="Zn2/Cys6 DNA-binding domain"/>
    <property type="match status" value="1"/>
</dbReference>
<comment type="caution">
    <text evidence="8">The sequence shown here is derived from an EMBL/GenBank/DDBJ whole genome shotgun (WGS) entry which is preliminary data.</text>
</comment>
<accession>A0AAD5VB69</accession>
<dbReference type="GO" id="GO:0043565">
    <property type="term" value="F:sequence-specific DNA binding"/>
    <property type="evidence" value="ECO:0007669"/>
    <property type="project" value="TreeGrafter"/>
</dbReference>
<dbReference type="EMBL" id="JANAWD010000024">
    <property type="protein sequence ID" value="KAJ3490693.1"/>
    <property type="molecule type" value="Genomic_DNA"/>
</dbReference>
<feature type="region of interest" description="Disordered" evidence="6">
    <location>
        <begin position="1"/>
        <end position="124"/>
    </location>
</feature>
<protein>
    <recommendedName>
        <fullName evidence="7">Zn(2)-C6 fungal-type domain-containing protein</fullName>
    </recommendedName>
</protein>
<comment type="subcellular location">
    <subcellularLocation>
        <location evidence="1">Nucleus</location>
    </subcellularLocation>
</comment>
<dbReference type="PROSITE" id="PS50048">
    <property type="entry name" value="ZN2_CY6_FUNGAL_2"/>
    <property type="match status" value="1"/>
</dbReference>
<dbReference type="PANTHER" id="PTHR47540">
    <property type="entry name" value="THIAMINE REPRESSIBLE GENES REGULATORY PROTEIN THI5"/>
    <property type="match status" value="1"/>
</dbReference>
<feature type="domain" description="Zn(2)-C6 fungal-type" evidence="7">
    <location>
        <begin position="410"/>
        <end position="440"/>
    </location>
</feature>
<evidence type="ECO:0000256" key="6">
    <source>
        <dbReference type="SAM" id="MobiDB-lite"/>
    </source>
</evidence>
<evidence type="ECO:0000259" key="7">
    <source>
        <dbReference type="PROSITE" id="PS50048"/>
    </source>
</evidence>
<dbReference type="SMART" id="SM00066">
    <property type="entry name" value="GAL4"/>
    <property type="match status" value="1"/>
</dbReference>
<feature type="compositionally biased region" description="Basic residues" evidence="6">
    <location>
        <begin position="444"/>
        <end position="461"/>
    </location>
</feature>
<evidence type="ECO:0000256" key="4">
    <source>
        <dbReference type="ARBA" id="ARBA00023163"/>
    </source>
</evidence>
<feature type="compositionally biased region" description="Polar residues" evidence="6">
    <location>
        <begin position="70"/>
        <end position="80"/>
    </location>
</feature>
<feature type="compositionally biased region" description="Basic and acidic residues" evidence="6">
    <location>
        <begin position="533"/>
        <end position="547"/>
    </location>
</feature>
<dbReference type="AlphaFoldDB" id="A0AAD5VB69"/>
<dbReference type="InterPro" id="IPR051711">
    <property type="entry name" value="Stress_Response_Reg"/>
</dbReference>
<keyword evidence="2" id="KW-0805">Transcription regulation</keyword>
<dbReference type="GO" id="GO:0008270">
    <property type="term" value="F:zinc ion binding"/>
    <property type="evidence" value="ECO:0007669"/>
    <property type="project" value="InterPro"/>
</dbReference>
<evidence type="ECO:0000313" key="9">
    <source>
        <dbReference type="Proteomes" id="UP001212997"/>
    </source>
</evidence>
<dbReference type="Gene3D" id="4.10.240.10">
    <property type="entry name" value="Zn(2)-C6 fungal-type DNA-binding domain"/>
    <property type="match status" value="1"/>
</dbReference>
<dbReference type="InterPro" id="IPR036864">
    <property type="entry name" value="Zn2-C6_fun-type_DNA-bd_sf"/>
</dbReference>